<feature type="coiled-coil region" evidence="3">
    <location>
        <begin position="102"/>
        <end position="203"/>
    </location>
</feature>
<dbReference type="OrthoDB" id="8558741at2"/>
<evidence type="ECO:0000313" key="9">
    <source>
        <dbReference type="Proteomes" id="UP000563601"/>
    </source>
</evidence>
<dbReference type="Pfam" id="PF25881">
    <property type="entry name" value="HH_YBHG"/>
    <property type="match status" value="1"/>
</dbReference>
<dbReference type="Gene3D" id="1.10.287.470">
    <property type="entry name" value="Helix hairpin bin"/>
    <property type="match status" value="2"/>
</dbReference>
<feature type="region of interest" description="Disordered" evidence="4">
    <location>
        <begin position="339"/>
        <end position="386"/>
    </location>
</feature>
<dbReference type="EMBL" id="CP047491">
    <property type="protein sequence ID" value="QHQ40066.1"/>
    <property type="molecule type" value="Genomic_DNA"/>
</dbReference>
<reference evidence="6 9" key="2">
    <citation type="submission" date="2020-08" db="EMBL/GenBank/DDBJ databases">
        <title>Genomic Encyclopedia of Type Strains, Phase IV (KMG-IV): sequencing the most valuable type-strain genomes for metagenomic binning, comparative biology and taxonomic classification.</title>
        <authorList>
            <person name="Goeker M."/>
        </authorList>
    </citation>
    <scope>NUCLEOTIDE SEQUENCE [LARGE SCALE GENOMIC DNA]</scope>
    <source>
        <strain evidence="6 9">DSM 11525</strain>
    </source>
</reference>
<evidence type="ECO:0000256" key="1">
    <source>
        <dbReference type="ARBA" id="ARBA00004196"/>
    </source>
</evidence>
<comment type="subcellular location">
    <subcellularLocation>
        <location evidence="1">Cell envelope</location>
    </subcellularLocation>
</comment>
<reference evidence="7 8" key="1">
    <citation type="submission" date="2020-01" db="EMBL/GenBank/DDBJ databases">
        <title>The possibility of degradation of plastic by Microbulbifer hydrolyticus IRE-31.</title>
        <authorList>
            <person name="Liu L."/>
        </authorList>
    </citation>
    <scope>NUCLEOTIDE SEQUENCE [LARGE SCALE GENOMIC DNA]</scope>
    <source>
        <strain evidence="7 8">IRE-31</strain>
    </source>
</reference>
<evidence type="ECO:0000256" key="4">
    <source>
        <dbReference type="SAM" id="MobiDB-lite"/>
    </source>
</evidence>
<accession>A0A6P1TEJ5</accession>
<evidence type="ECO:0000313" key="8">
    <source>
        <dbReference type="Proteomes" id="UP000464675"/>
    </source>
</evidence>
<evidence type="ECO:0000313" key="7">
    <source>
        <dbReference type="EMBL" id="QHQ40066.1"/>
    </source>
</evidence>
<sequence length="386" mass="41465">MRTLLGSSFWYGFALLVLFFGASCSEPKDVALGTLEWDRIALPAPVAEKIVEIRVREGQRVAQGQVLLQLDPQQTRARLRSAEAAAARQAAALDELNDGPRVEEIARARAEVEAAQAEARDRLADYRRLQELGKKNYASRSDIDAAQASAESAQAQVRVAQEQLLELERGTRVEDIEQGQAALAEARAQAQAQRVLLEKLTVRAPQPGVVDSIPFKLGDEAPVGGSLVIMLTGETPYARVYVPQRVRLDVQVGGGAQIHLEGLGKRRGEGGAPAGRVGPFSGKVRMVRNEPSFTPYYALTGDDVTRLSYIAEIQLGEDAAHLPAGVPLKATFLNAGVATAGRSPDSGPQPLRDPGDRDPPQQPAGRGTHSDSDQHADEYGPYDGGK</sequence>
<dbReference type="InterPro" id="IPR050465">
    <property type="entry name" value="UPF0194_transport"/>
</dbReference>
<dbReference type="PANTHER" id="PTHR32347">
    <property type="entry name" value="EFFLUX SYSTEM COMPONENT YKNX-RELATED"/>
    <property type="match status" value="1"/>
</dbReference>
<proteinExistence type="predicted"/>
<feature type="compositionally biased region" description="Basic and acidic residues" evidence="4">
    <location>
        <begin position="368"/>
        <end position="378"/>
    </location>
</feature>
<dbReference type="Proteomes" id="UP000464675">
    <property type="component" value="Chromosome"/>
</dbReference>
<dbReference type="GO" id="GO:0030313">
    <property type="term" value="C:cell envelope"/>
    <property type="evidence" value="ECO:0007669"/>
    <property type="project" value="UniProtKB-SubCell"/>
</dbReference>
<evidence type="ECO:0000313" key="6">
    <source>
        <dbReference type="EMBL" id="MBB5212435.1"/>
    </source>
</evidence>
<feature type="domain" description="YbhG-like alpha-helical hairpin" evidence="5">
    <location>
        <begin position="71"/>
        <end position="190"/>
    </location>
</feature>
<dbReference type="PROSITE" id="PS51257">
    <property type="entry name" value="PROKAR_LIPOPROTEIN"/>
    <property type="match status" value="1"/>
</dbReference>
<dbReference type="InterPro" id="IPR059052">
    <property type="entry name" value="HH_YbhG-like"/>
</dbReference>
<evidence type="ECO:0000259" key="5">
    <source>
        <dbReference type="Pfam" id="PF25881"/>
    </source>
</evidence>
<dbReference type="Proteomes" id="UP000563601">
    <property type="component" value="Unassembled WGS sequence"/>
</dbReference>
<dbReference type="SUPFAM" id="SSF111369">
    <property type="entry name" value="HlyD-like secretion proteins"/>
    <property type="match status" value="1"/>
</dbReference>
<gene>
    <name evidence="7" type="ORF">GTQ55_14465</name>
    <name evidence="6" type="ORF">HNQ53_002660</name>
</gene>
<evidence type="ECO:0000256" key="2">
    <source>
        <dbReference type="ARBA" id="ARBA00023054"/>
    </source>
</evidence>
<name>A0A6P1TEJ5_9GAMM</name>
<dbReference type="Gene3D" id="2.40.50.100">
    <property type="match status" value="1"/>
</dbReference>
<dbReference type="AlphaFoldDB" id="A0A6P1TEJ5"/>
<dbReference type="EMBL" id="JACHHR010000003">
    <property type="protein sequence ID" value="MBB5212435.1"/>
    <property type="molecule type" value="Genomic_DNA"/>
</dbReference>
<evidence type="ECO:0000256" key="3">
    <source>
        <dbReference type="SAM" id="Coils"/>
    </source>
</evidence>
<keyword evidence="8" id="KW-1185">Reference proteome</keyword>
<dbReference type="PANTHER" id="PTHR32347:SF29">
    <property type="entry name" value="UPF0194 MEMBRANE PROTEIN YBHG"/>
    <property type="match status" value="1"/>
</dbReference>
<protein>
    <submittedName>
        <fullName evidence="7">Biotin/lipoyl-binding protein</fullName>
    </submittedName>
    <submittedName>
        <fullName evidence="6">HlyD family secretion protein</fullName>
    </submittedName>
</protein>
<keyword evidence="2 3" id="KW-0175">Coiled coil</keyword>
<organism evidence="6 9">
    <name type="scientific">Microbulbifer hydrolyticus</name>
    <dbReference type="NCBI Taxonomy" id="48074"/>
    <lineage>
        <taxon>Bacteria</taxon>
        <taxon>Pseudomonadati</taxon>
        <taxon>Pseudomonadota</taxon>
        <taxon>Gammaproteobacteria</taxon>
        <taxon>Cellvibrionales</taxon>
        <taxon>Microbulbiferaceae</taxon>
        <taxon>Microbulbifer</taxon>
    </lineage>
</organism>